<accession>A0A8K0WGG0</accession>
<evidence type="ECO:0000256" key="1">
    <source>
        <dbReference type="SAM" id="SignalP"/>
    </source>
</evidence>
<comment type="caution">
    <text evidence="2">The sequence shown here is derived from an EMBL/GenBank/DDBJ whole genome shotgun (WGS) entry which is preliminary data.</text>
</comment>
<reference evidence="2" key="1">
    <citation type="journal article" date="2021" name="Nat. Commun.">
        <title>Genetic determinants of endophytism in the Arabidopsis root mycobiome.</title>
        <authorList>
            <person name="Mesny F."/>
            <person name="Miyauchi S."/>
            <person name="Thiergart T."/>
            <person name="Pickel B."/>
            <person name="Atanasova L."/>
            <person name="Karlsson M."/>
            <person name="Huettel B."/>
            <person name="Barry K.W."/>
            <person name="Haridas S."/>
            <person name="Chen C."/>
            <person name="Bauer D."/>
            <person name="Andreopoulos W."/>
            <person name="Pangilinan J."/>
            <person name="LaButti K."/>
            <person name="Riley R."/>
            <person name="Lipzen A."/>
            <person name="Clum A."/>
            <person name="Drula E."/>
            <person name="Henrissat B."/>
            <person name="Kohler A."/>
            <person name="Grigoriev I.V."/>
            <person name="Martin F.M."/>
            <person name="Hacquard S."/>
        </authorList>
    </citation>
    <scope>NUCLEOTIDE SEQUENCE</scope>
    <source>
        <strain evidence="2">MPI-SDFR-AT-0068</strain>
    </source>
</reference>
<evidence type="ECO:0008006" key="4">
    <source>
        <dbReference type="Google" id="ProtNLM"/>
    </source>
</evidence>
<feature type="signal peptide" evidence="1">
    <location>
        <begin position="1"/>
        <end position="26"/>
    </location>
</feature>
<organism evidence="2 3">
    <name type="scientific">Fusarium tricinctum</name>
    <dbReference type="NCBI Taxonomy" id="61284"/>
    <lineage>
        <taxon>Eukaryota</taxon>
        <taxon>Fungi</taxon>
        <taxon>Dikarya</taxon>
        <taxon>Ascomycota</taxon>
        <taxon>Pezizomycotina</taxon>
        <taxon>Sordariomycetes</taxon>
        <taxon>Hypocreomycetidae</taxon>
        <taxon>Hypocreales</taxon>
        <taxon>Nectriaceae</taxon>
        <taxon>Fusarium</taxon>
        <taxon>Fusarium tricinctum species complex</taxon>
    </lineage>
</organism>
<keyword evidence="1" id="KW-0732">Signal</keyword>
<dbReference type="Proteomes" id="UP000813427">
    <property type="component" value="Unassembled WGS sequence"/>
</dbReference>
<dbReference type="AlphaFoldDB" id="A0A8K0WGG0"/>
<keyword evidence="3" id="KW-1185">Reference proteome</keyword>
<name>A0A8K0WGG0_9HYPO</name>
<proteinExistence type="predicted"/>
<evidence type="ECO:0000313" key="3">
    <source>
        <dbReference type="Proteomes" id="UP000813427"/>
    </source>
</evidence>
<feature type="chain" id="PRO_5035477368" description="Secreted protein" evidence="1">
    <location>
        <begin position="27"/>
        <end position="143"/>
    </location>
</feature>
<dbReference type="EMBL" id="JAGPXF010000002">
    <property type="protein sequence ID" value="KAH7256732.1"/>
    <property type="molecule type" value="Genomic_DNA"/>
</dbReference>
<gene>
    <name evidence="2" type="ORF">BKA59DRAFT_83805</name>
</gene>
<evidence type="ECO:0000313" key="2">
    <source>
        <dbReference type="EMBL" id="KAH7256732.1"/>
    </source>
</evidence>
<protein>
    <recommendedName>
        <fullName evidence="4">Secreted protein</fullName>
    </recommendedName>
</protein>
<sequence>MIIPHPRNHRALTLKLTCLTFVGAWASYCQAERAVLSWVTWVKMAVGLAWRRFLTPNPYNFSEYLTPASLLILRIWENQHHEHLPIIAHFDYQVDIECDTQYLRNTPHNHYCKLWLTYRPSYEAQTLRTWATLGRELSRSVAV</sequence>